<accession>A0A4Q1L0A7</accession>
<dbReference type="GO" id="GO:0006355">
    <property type="term" value="P:regulation of DNA-templated transcription"/>
    <property type="evidence" value="ECO:0007669"/>
    <property type="project" value="InterPro"/>
</dbReference>
<dbReference type="InterPro" id="IPR027417">
    <property type="entry name" value="P-loop_NTPase"/>
</dbReference>
<dbReference type="InterPro" id="IPR016032">
    <property type="entry name" value="Sig_transdc_resp-reg_C-effctor"/>
</dbReference>
<sequence>MPKPVPGSAPATHPEPSPVRPTKDDVVLHARYLEQVLGYLRDGTNVNVVGMRSSGRSALVRRVIERLNAGGASVTRICGVRALQDRPLSALAVAGVQIAATPGQLPALSSAVGSLEVLLSARPSVLVIDDADDLDPTTVGAIVAVHSRARTPVLTTSRPGGRRQPGTSALTAELQPGARVTLAPLRFEGVHTLVHDLLGGAVDPATVARVAAKSGGLPGLVAAVVDTGRRENRIVQRDGLWVTRDSLWTTAMSQSVEPFLTDIDDAGLDAVTLLSFAGTLPLRTAQRMVAPDTLASLDDAGLLQVLADGDEPVVGVFPPLVAEFITHEGATMRNLLARDRLAEVDRHVVPVVHVDRGAEAAGGPLEARLLAQHWTAERVARRDAWERSATPAAAVALLESVVLTTGAHHEVEAVLQGTSAEGTALERARLVAWTATHRALSSGTAAGALGEVDRYRGTLPGCESLLDAAAIDVSLLVGAVPAAALDAAAPPADDEPVARAALLVSRAAAALAAGRPARADELLDAVPDVDGRREHVASLRALSRLLACDVRGAVDDALAGVERARRDLAPEALHEHAYVAGYGMQLQGRVVELDELTSSVLALGTAPRHLPHVQAALLTFAANAAEWQGRRDYARTTALQASALRGPRGPHPWMSADLLSALAHDADDDTAADAIWQVALERAEAGFLAAAVTAGVRAVERSPSVERATQVAAMAATCEAPLLSRLADYAVAIASGDEEQLAVQESALYRAGLRQFAVRTAVSRSVLLLEAGEAQAALEHADSAWSQAGLRGRDLCGLFAPLDRAVNLTVREREVAVLVARGYSLPEIAARMVLSVRTVENHVFSASHKVGADGREGLARAARTWLTCGRR</sequence>
<dbReference type="Gene3D" id="1.10.10.10">
    <property type="entry name" value="Winged helix-like DNA-binding domain superfamily/Winged helix DNA-binding domain"/>
    <property type="match status" value="1"/>
</dbReference>
<dbReference type="PANTHER" id="PTHR44688">
    <property type="entry name" value="DNA-BINDING TRANSCRIPTIONAL ACTIVATOR DEVR_DOSR"/>
    <property type="match status" value="1"/>
</dbReference>
<dbReference type="CDD" id="cd06170">
    <property type="entry name" value="LuxR_C_like"/>
    <property type="match status" value="1"/>
</dbReference>
<dbReference type="OrthoDB" id="3751684at2"/>
<evidence type="ECO:0000259" key="5">
    <source>
        <dbReference type="PROSITE" id="PS50043"/>
    </source>
</evidence>
<dbReference type="InterPro" id="IPR000792">
    <property type="entry name" value="Tscrpt_reg_LuxR_C"/>
</dbReference>
<feature type="region of interest" description="Disordered" evidence="4">
    <location>
        <begin position="1"/>
        <end position="23"/>
    </location>
</feature>
<evidence type="ECO:0000313" key="8">
    <source>
        <dbReference type="Proteomes" id="UP000289805"/>
    </source>
</evidence>
<keyword evidence="3" id="KW-0804">Transcription</keyword>
<evidence type="ECO:0000256" key="3">
    <source>
        <dbReference type="ARBA" id="ARBA00023163"/>
    </source>
</evidence>
<proteinExistence type="predicted"/>
<keyword evidence="1" id="KW-0805">Transcription regulation</keyword>
<dbReference type="PRINTS" id="PR00038">
    <property type="entry name" value="HTHLUXR"/>
</dbReference>
<organism evidence="7 8">
    <name type="scientific">Oerskovia turbata</name>
    <dbReference type="NCBI Taxonomy" id="1713"/>
    <lineage>
        <taxon>Bacteria</taxon>
        <taxon>Bacillati</taxon>
        <taxon>Actinomycetota</taxon>
        <taxon>Actinomycetes</taxon>
        <taxon>Micrococcales</taxon>
        <taxon>Cellulomonadaceae</taxon>
        <taxon>Oerskovia</taxon>
    </lineage>
</organism>
<dbReference type="Proteomes" id="UP000290517">
    <property type="component" value="Unassembled WGS sequence"/>
</dbReference>
<dbReference type="Pfam" id="PF00196">
    <property type="entry name" value="GerE"/>
    <property type="match status" value="1"/>
</dbReference>
<dbReference type="InterPro" id="IPR036388">
    <property type="entry name" value="WH-like_DNA-bd_sf"/>
</dbReference>
<dbReference type="GO" id="GO:0003677">
    <property type="term" value="F:DNA binding"/>
    <property type="evidence" value="ECO:0007669"/>
    <property type="project" value="UniProtKB-KW"/>
</dbReference>
<name>A0A4Q1L0A7_9CELL</name>
<dbReference type="SMART" id="SM00421">
    <property type="entry name" value="HTH_LUXR"/>
    <property type="match status" value="1"/>
</dbReference>
<dbReference type="SUPFAM" id="SSF46894">
    <property type="entry name" value="C-terminal effector domain of the bipartite response regulators"/>
    <property type="match status" value="1"/>
</dbReference>
<evidence type="ECO:0000256" key="2">
    <source>
        <dbReference type="ARBA" id="ARBA00023125"/>
    </source>
</evidence>
<evidence type="ECO:0000256" key="1">
    <source>
        <dbReference type="ARBA" id="ARBA00023015"/>
    </source>
</evidence>
<feature type="domain" description="HTH luxR-type" evidence="5">
    <location>
        <begin position="801"/>
        <end position="866"/>
    </location>
</feature>
<protein>
    <submittedName>
        <fullName evidence="7">LuxR family transcriptional regulator</fullName>
    </submittedName>
</protein>
<comment type="caution">
    <text evidence="7">The sequence shown here is derived from an EMBL/GenBank/DDBJ whole genome shotgun (WGS) entry which is preliminary data.</text>
</comment>
<dbReference type="STRING" id="1713.GCA_000718325_01402"/>
<dbReference type="EMBL" id="SDJR01000001">
    <property type="protein sequence ID" value="RXR27969.1"/>
    <property type="molecule type" value="Genomic_DNA"/>
</dbReference>
<dbReference type="SUPFAM" id="SSF52540">
    <property type="entry name" value="P-loop containing nucleoside triphosphate hydrolases"/>
    <property type="match status" value="1"/>
</dbReference>
<evidence type="ECO:0000313" key="6">
    <source>
        <dbReference type="EMBL" id="RXR27969.1"/>
    </source>
</evidence>
<dbReference type="PROSITE" id="PS50043">
    <property type="entry name" value="HTH_LUXR_2"/>
    <property type="match status" value="1"/>
</dbReference>
<evidence type="ECO:0000313" key="9">
    <source>
        <dbReference type="Proteomes" id="UP000290517"/>
    </source>
</evidence>
<feature type="compositionally biased region" description="Pro residues" evidence="4">
    <location>
        <begin position="1"/>
        <end position="19"/>
    </location>
</feature>
<keyword evidence="9" id="KW-1185">Reference proteome</keyword>
<dbReference type="PANTHER" id="PTHR44688:SF16">
    <property type="entry name" value="DNA-BINDING TRANSCRIPTIONAL ACTIVATOR DEVR_DOSR"/>
    <property type="match status" value="1"/>
</dbReference>
<keyword evidence="2" id="KW-0238">DNA-binding</keyword>
<dbReference type="AlphaFoldDB" id="A0A4Q1L0A7"/>
<gene>
    <name evidence="6" type="ORF">EQW73_01290</name>
    <name evidence="7" type="ORF">EQW78_04465</name>
</gene>
<dbReference type="RefSeq" id="WP_030150940.1">
    <property type="nucleotide sequence ID" value="NZ_JOFV01000005.1"/>
</dbReference>
<dbReference type="EMBL" id="SDJQ01000006">
    <property type="protein sequence ID" value="RXR36022.1"/>
    <property type="molecule type" value="Genomic_DNA"/>
</dbReference>
<evidence type="ECO:0000256" key="4">
    <source>
        <dbReference type="SAM" id="MobiDB-lite"/>
    </source>
</evidence>
<evidence type="ECO:0000313" key="7">
    <source>
        <dbReference type="EMBL" id="RXR36022.1"/>
    </source>
</evidence>
<dbReference type="Proteomes" id="UP000289805">
    <property type="component" value="Unassembled WGS sequence"/>
</dbReference>
<reference evidence="8 9" key="1">
    <citation type="submission" date="2019-01" db="EMBL/GenBank/DDBJ databases">
        <title>Oerskovia turbata Genome sequencing and assembly.</title>
        <authorList>
            <person name="Dou T."/>
        </authorList>
    </citation>
    <scope>NUCLEOTIDE SEQUENCE [LARGE SCALE GENOMIC DNA]</scope>
    <source>
        <strain evidence="7 8">JCM12123</strain>
        <strain evidence="6 9">JCM3160</strain>
    </source>
</reference>